<feature type="compositionally biased region" description="Basic and acidic residues" evidence="1">
    <location>
        <begin position="9"/>
        <end position="29"/>
    </location>
</feature>
<dbReference type="InterPro" id="IPR027056">
    <property type="entry name" value="Gluconate_2DH_su3"/>
</dbReference>
<evidence type="ECO:0000256" key="1">
    <source>
        <dbReference type="SAM" id="MobiDB-lite"/>
    </source>
</evidence>
<evidence type="ECO:0000313" key="2">
    <source>
        <dbReference type="EMBL" id="EGQ26084.1"/>
    </source>
</evidence>
<sequence length="264" mass="29741">MLLGGVHMSDQKKQEKKNEDNQPEQESRRRFLKNSGLVAGGIVGGGLLGSFIGNPFTKDITTSNKDERPKKEFTETRMFFTRFEDFFVLEAAVERIYPEDGNGPGAIGLGVPYFIDKQLAGPYGSNKFDYMKGPVQEVKVASSYQTLMSRGEVFIEGIRKLNAESLRSQDAKFYDLEGEQQDEILKAMEAGEIGLRGVKGPTFFNLLRQMTIEGAYADPLYGGNKNMMGWKMKEHPGIRPGYSDLIEEEKFQIIERMSLKDYQG</sequence>
<accession>F9DT20</accession>
<proteinExistence type="predicted"/>
<name>F9DT20_9BACL</name>
<protein>
    <submittedName>
        <fullName evidence="2">Gluconate 2-dehydrogenase subunit gamma</fullName>
        <ecNumber evidence="2">1.1.99.3</ecNumber>
    </submittedName>
</protein>
<dbReference type="HOGENOM" id="CLU_065508_0_0_9"/>
<dbReference type="eggNOG" id="ENOG502Z7SX">
    <property type="taxonomic scope" value="Bacteria"/>
</dbReference>
<dbReference type="GO" id="GO:0033717">
    <property type="term" value="F:gluconate 2-dehydrogenase (acceptor) activity"/>
    <property type="evidence" value="ECO:0007669"/>
    <property type="project" value="UniProtKB-EC"/>
</dbReference>
<gene>
    <name evidence="2" type="ORF">HMPREF9372_1951</name>
</gene>
<keyword evidence="2" id="KW-0560">Oxidoreductase</keyword>
<dbReference type="AlphaFoldDB" id="F9DT20"/>
<organism evidence="2 3">
    <name type="scientific">Sporosarcina newyorkensis 2681</name>
    <dbReference type="NCBI Taxonomy" id="1027292"/>
    <lineage>
        <taxon>Bacteria</taxon>
        <taxon>Bacillati</taxon>
        <taxon>Bacillota</taxon>
        <taxon>Bacilli</taxon>
        <taxon>Bacillales</taxon>
        <taxon>Caryophanaceae</taxon>
        <taxon>Sporosarcina</taxon>
    </lineage>
</organism>
<comment type="caution">
    <text evidence="2">The sequence shown here is derived from an EMBL/GenBank/DDBJ whole genome shotgun (WGS) entry which is preliminary data.</text>
</comment>
<dbReference type="Proteomes" id="UP000005316">
    <property type="component" value="Unassembled WGS sequence"/>
</dbReference>
<dbReference type="STRING" id="759851.SAMN04244570_3465"/>
<evidence type="ECO:0000313" key="3">
    <source>
        <dbReference type="Proteomes" id="UP000005316"/>
    </source>
</evidence>
<dbReference type="EC" id="1.1.99.3" evidence="2"/>
<dbReference type="Pfam" id="PF13618">
    <property type="entry name" value="Gluconate_2-dh3"/>
    <property type="match status" value="1"/>
</dbReference>
<dbReference type="EMBL" id="AFPZ01000062">
    <property type="protein sequence ID" value="EGQ26084.1"/>
    <property type="molecule type" value="Genomic_DNA"/>
</dbReference>
<feature type="region of interest" description="Disordered" evidence="1">
    <location>
        <begin position="1"/>
        <end position="29"/>
    </location>
</feature>
<reference evidence="2 3" key="1">
    <citation type="submission" date="2011-04" db="EMBL/GenBank/DDBJ databases">
        <authorList>
            <person name="Muzny D."/>
            <person name="Qin X."/>
            <person name="Deng J."/>
            <person name="Jiang H."/>
            <person name="Liu Y."/>
            <person name="Qu J."/>
            <person name="Song X.-Z."/>
            <person name="Zhang L."/>
            <person name="Thornton R."/>
            <person name="Coyle M."/>
            <person name="Francisco L."/>
            <person name="Jackson L."/>
            <person name="Javaid M."/>
            <person name="Korchina V."/>
            <person name="Kovar C."/>
            <person name="Mata R."/>
            <person name="Mathew T."/>
            <person name="Ngo R."/>
            <person name="Nguyen L."/>
            <person name="Nguyen N."/>
            <person name="Okwuonu G."/>
            <person name="Ongeri F."/>
            <person name="Pham C."/>
            <person name="Simmons D."/>
            <person name="Wilczek-Boney K."/>
            <person name="Hale W."/>
            <person name="Jakkamsetti A."/>
            <person name="Pham P."/>
            <person name="Ruth R."/>
            <person name="San Lucas F."/>
            <person name="Warren J."/>
            <person name="Zhang J."/>
            <person name="Zhao Z."/>
            <person name="Zhou C."/>
            <person name="Zhu D."/>
            <person name="Lee S."/>
            <person name="Bess C."/>
            <person name="Blankenburg K."/>
            <person name="Forbes L."/>
            <person name="Fu Q."/>
            <person name="Gubbala S."/>
            <person name="Hirani K."/>
            <person name="Jayaseelan J.C."/>
            <person name="Lara F."/>
            <person name="Munidasa M."/>
            <person name="Palculict T."/>
            <person name="Patil S."/>
            <person name="Pu L.-L."/>
            <person name="Saada N."/>
            <person name="Tang L."/>
            <person name="Weissenberger G."/>
            <person name="Zhu Y."/>
            <person name="Hemphill L."/>
            <person name="Shang Y."/>
            <person name="Youmans B."/>
            <person name="Ayvaz T."/>
            <person name="Ross M."/>
            <person name="Santibanez J."/>
            <person name="Aqrawi P."/>
            <person name="Gross S."/>
            <person name="Joshi V."/>
            <person name="Fowler G."/>
            <person name="Nazareth L."/>
            <person name="Reid J."/>
            <person name="Worley K."/>
            <person name="Petrosino J."/>
            <person name="Highlander S."/>
            <person name="Gibbs R."/>
        </authorList>
    </citation>
    <scope>NUCLEOTIDE SEQUENCE [LARGE SCALE GENOMIC DNA]</scope>
    <source>
        <strain evidence="2 3">2681</strain>
    </source>
</reference>